<dbReference type="GO" id="GO:0009015">
    <property type="term" value="F:N-succinylarginine dihydrolase activity"/>
    <property type="evidence" value="ECO:0007669"/>
    <property type="project" value="UniProtKB-UniRule"/>
</dbReference>
<dbReference type="Gene3D" id="3.75.10.20">
    <property type="entry name" value="Succinylarginine dihydrolase"/>
    <property type="match status" value="1"/>
</dbReference>
<gene>
    <name evidence="3 5" type="primary">astB</name>
    <name evidence="5" type="ORF">QGN29_07825</name>
</gene>
<feature type="active site" evidence="3">
    <location>
        <position position="174"/>
    </location>
</feature>
<feature type="active site" evidence="3">
    <location>
        <position position="246"/>
    </location>
</feature>
<dbReference type="AlphaFoldDB" id="A0AA52EG55"/>
<dbReference type="NCBIfam" id="TIGR03241">
    <property type="entry name" value="arg_catab_astB"/>
    <property type="match status" value="1"/>
</dbReference>
<feature type="binding site" evidence="3">
    <location>
        <position position="248"/>
    </location>
    <ligand>
        <name>substrate</name>
    </ligand>
</feature>
<keyword evidence="6" id="KW-1185">Reference proteome</keyword>
<dbReference type="PANTHER" id="PTHR30420:SF2">
    <property type="entry name" value="N-SUCCINYLARGININE DIHYDROLASE"/>
    <property type="match status" value="1"/>
</dbReference>
<dbReference type="KEGG" id="tmk:QGN29_07825"/>
<feature type="binding site" evidence="3">
    <location>
        <begin position="137"/>
        <end position="138"/>
    </location>
    <ligand>
        <name>substrate</name>
    </ligand>
</feature>
<dbReference type="EMBL" id="CP123872">
    <property type="protein sequence ID" value="WND01466.1"/>
    <property type="molecule type" value="Genomic_DNA"/>
</dbReference>
<evidence type="ECO:0000256" key="2">
    <source>
        <dbReference type="ARBA" id="ARBA00022801"/>
    </source>
</evidence>
<dbReference type="InterPro" id="IPR007079">
    <property type="entry name" value="SuccinylArg_d-Hdrlase_AstB"/>
</dbReference>
<organism evidence="5 6">
    <name type="scientific">Temperatibacter marinus</name>
    <dbReference type="NCBI Taxonomy" id="1456591"/>
    <lineage>
        <taxon>Bacteria</taxon>
        <taxon>Pseudomonadati</taxon>
        <taxon>Pseudomonadota</taxon>
        <taxon>Alphaproteobacteria</taxon>
        <taxon>Kordiimonadales</taxon>
        <taxon>Temperatibacteraceae</taxon>
        <taxon>Temperatibacter</taxon>
    </lineage>
</organism>
<evidence type="ECO:0000256" key="3">
    <source>
        <dbReference type="HAMAP-Rule" id="MF_01172"/>
    </source>
</evidence>
<sequence>MTVHEVNFDGLIGPTHNYAGLSYGNLAATGNKGNISNPLEGVLQGIDKMMHVRSLGLVQGLFPPVDRPSLRVLRELGFKGSDEEMLVSAWTTSPELVLNLMSASSMWTANAATVTPFSDSEDGRTHFTAANLAAMYHRSTEHPTTARMLKTIFSDESRFVHHTPLPGGTHMGDEGAANHNRFCADYGEEGLSLYIYGRRAFENTRDLTFPGRQTLEASEAVARQHGAKQALFYRQSAAAINAGAFHNDVVAVCNKNVFFFHEEAFEDKAGLLTAVQKSFPDLEIEFVEVPTAQVSLNDAVKSYLFNSQLICEAGAEKMTLIAPSESAETSSVKAYLEELLDQGGPIGKVDFMDVRQSMRNGGGPACLRQRVVLSDEDLASMTGRVIMDDQLAHDLRAWARRHYRDQLDPKDLGDPLLMRESFTALDELTSLLELGTLYDFQR</sequence>
<dbReference type="HAMAP" id="MF_01172">
    <property type="entry name" value="AstB"/>
    <property type="match status" value="1"/>
</dbReference>
<evidence type="ECO:0000313" key="6">
    <source>
        <dbReference type="Proteomes" id="UP001268683"/>
    </source>
</evidence>
<comment type="catalytic activity">
    <reaction evidence="3">
        <text>N(2)-succinyl-L-arginine + 2 H2O + 2 H(+) = N(2)-succinyl-L-ornithine + 2 NH4(+) + CO2</text>
        <dbReference type="Rhea" id="RHEA:19533"/>
        <dbReference type="ChEBI" id="CHEBI:15377"/>
        <dbReference type="ChEBI" id="CHEBI:15378"/>
        <dbReference type="ChEBI" id="CHEBI:16526"/>
        <dbReference type="ChEBI" id="CHEBI:28938"/>
        <dbReference type="ChEBI" id="CHEBI:58241"/>
        <dbReference type="ChEBI" id="CHEBI:58514"/>
        <dbReference type="EC" id="3.5.3.23"/>
    </reaction>
</comment>
<evidence type="ECO:0000256" key="4">
    <source>
        <dbReference type="NCBIfam" id="TIGR03241"/>
    </source>
</evidence>
<dbReference type="PANTHER" id="PTHR30420">
    <property type="entry name" value="N-SUCCINYLARGININE DIHYDROLASE"/>
    <property type="match status" value="1"/>
</dbReference>
<dbReference type="Pfam" id="PF04996">
    <property type="entry name" value="AstB"/>
    <property type="match status" value="1"/>
</dbReference>
<feature type="binding site" evidence="3">
    <location>
        <position position="360"/>
    </location>
    <ligand>
        <name>substrate</name>
    </ligand>
</feature>
<dbReference type="SUPFAM" id="SSF55909">
    <property type="entry name" value="Pentein"/>
    <property type="match status" value="1"/>
</dbReference>
<dbReference type="GO" id="GO:0019545">
    <property type="term" value="P:L-arginine catabolic process to succinate"/>
    <property type="evidence" value="ECO:0007669"/>
    <property type="project" value="UniProtKB-UniRule"/>
</dbReference>
<feature type="binding site" evidence="3">
    <location>
        <position position="110"/>
    </location>
    <ligand>
        <name>substrate</name>
    </ligand>
</feature>
<comment type="pathway">
    <text evidence="3">Amino-acid degradation; L-arginine degradation via AST pathway; L-glutamate and succinate from L-arginine: step 2/5.</text>
</comment>
<dbReference type="Proteomes" id="UP001268683">
    <property type="component" value="Chromosome"/>
</dbReference>
<dbReference type="RefSeq" id="WP_310797294.1">
    <property type="nucleotide sequence ID" value="NZ_CP123872.1"/>
</dbReference>
<dbReference type="InterPro" id="IPR037031">
    <property type="entry name" value="AstB_sf"/>
</dbReference>
<accession>A0AA52EG55</accession>
<name>A0AA52EG55_9PROT</name>
<comment type="similarity">
    <text evidence="3">Belongs to the succinylarginine dihydrolase family.</text>
</comment>
<evidence type="ECO:0000313" key="5">
    <source>
        <dbReference type="EMBL" id="WND01466.1"/>
    </source>
</evidence>
<protein>
    <recommendedName>
        <fullName evidence="3 4">N-succinylarginine dihydrolase</fullName>
        <ecNumber evidence="3 4">3.5.3.23</ecNumber>
    </recommendedName>
</protein>
<comment type="function">
    <text evidence="3">Catalyzes the hydrolysis of N(2)-succinylarginine into N(2)-succinylornithine, ammonia and CO(2).</text>
</comment>
<dbReference type="NCBIfam" id="NF009789">
    <property type="entry name" value="PRK13281.1"/>
    <property type="match status" value="1"/>
</dbReference>
<evidence type="ECO:0000256" key="1">
    <source>
        <dbReference type="ARBA" id="ARBA00022503"/>
    </source>
</evidence>
<keyword evidence="1 3" id="KW-0056">Arginine metabolism</keyword>
<comment type="subunit">
    <text evidence="3">Homodimer.</text>
</comment>
<proteinExistence type="inferred from homology"/>
<reference evidence="5" key="1">
    <citation type="submission" date="2023-04" db="EMBL/GenBank/DDBJ databases">
        <title>Complete genome sequence of Temperatibacter marinus.</title>
        <authorList>
            <person name="Rong J.-C."/>
            <person name="Yi M.-L."/>
            <person name="Zhao Q."/>
        </authorList>
    </citation>
    <scope>NUCLEOTIDE SEQUENCE</scope>
    <source>
        <strain evidence="5">NBRC 110045</strain>
    </source>
</reference>
<keyword evidence="2 3" id="KW-0378">Hydrolase</keyword>
<dbReference type="GO" id="GO:0019544">
    <property type="term" value="P:L-arginine catabolic process to L-glutamate"/>
    <property type="evidence" value="ECO:0007669"/>
    <property type="project" value="UniProtKB-UniRule"/>
</dbReference>
<feature type="binding site" evidence="3">
    <location>
        <position position="212"/>
    </location>
    <ligand>
        <name>substrate</name>
    </ligand>
</feature>
<feature type="active site" description="Nucleophile" evidence="3">
    <location>
        <position position="366"/>
    </location>
</feature>
<feature type="binding site" evidence="3">
    <location>
        <begin position="19"/>
        <end position="28"/>
    </location>
    <ligand>
        <name>substrate</name>
    </ligand>
</feature>
<dbReference type="EC" id="3.5.3.23" evidence="3 4"/>